<accession>A0A1S3YYN4</accession>
<evidence type="ECO:0000256" key="3">
    <source>
        <dbReference type="ARBA" id="ARBA00022695"/>
    </source>
</evidence>
<protein>
    <recommendedName>
        <fullName evidence="1">RNA-directed DNA polymerase</fullName>
        <ecNumber evidence="1">2.7.7.49</ecNumber>
    </recommendedName>
</protein>
<dbReference type="OrthoDB" id="1729819at2759"/>
<sequence length="1008" mass="115045">MGACAHLSQPIGNLWNAEHEHHHQHPEDMNYVSNYGGQRQGNQNWGLQTQQPYRPPQPQYNTGNMGGMRPPNNMAPYPRSHGYNNQHQGYLPPQQQHGGRQEDGFTKLEAMMQQVIGSNAKINERVDAYDAAIKNIEVQLGQISMSLNNRPQGTLPVDTQINPKYQGPKQLMAVPIELDDSTRLTDVTIHLAQEEKNTQQETEKVVEAVEEPVVEIVAEKEKSQEIGKKRPPALFPQRLAKHQKEEQYKKFFEILKQIQVNIPLIEALKEMHGYAKMMKDLMSRKFDFQDLATVTLTQTCSAVVTRPVAEKLSDPGSFTIPCTIGNFAFAKALCDLGDNINLMPLVIYKRLGIGRARPTSMLLQLADRTVKRPFGILDDVLIQSDDEVLTVEDPLAACLTNLEEVNGEDLAEWVLALEGRGPWERNLEFEPLHLEKRETPPAKPSIEEPPKLELNPLPAYLRYEFLGPDSTLPVIISSGLLDVQVQQLLQVLKECKTAIGWTMADIKGISPAYCMHKILLAEGHKPSREHQRGLNPNMKEVVKKEVIKWLDAGIIFPISDSSWVSPVQCVPKKGGMTVVKNDNNELISTRTVTGWRICMDYRKLNLATRKDHFPLPFIDQMLDRLVWRSHFCFLDGYSGYNQISIAPEDREKTSFTCPYGIYAFRRMPFGLCNAPATFQRCMMAIFTDMVDDIMEVFMDDFSVVGSSFEECLVNLTRGIEVDRAKVDVIAKLPPPTSVKAIRSFLGHAGFYRRFIKDFSKITKPLCKLLEKDHPFVFSDDCRVAFEELKQRLVTAPIIVAPNWEQPFELMCDASDYAVGAVLGQRKDKLMHPIYYASRTLSGAQLNYTVTEKEILAVVFAFDKFRSYLIGSKVIVYTDHVALRYLIEKKDSKPRLICWVLLLQEFDLEIRDRKGTENQVADHLLRLEGTENATEVEEILETFPDEQLLPTTHQEAPWYVDLANYLASGIVPHDLLSVQRKRFFHESRLYYWDEPYLFRICLDNMIRRC</sequence>
<dbReference type="PANTHER" id="PTHR37984">
    <property type="entry name" value="PROTEIN CBG26694"/>
    <property type="match status" value="1"/>
</dbReference>
<dbReference type="PaxDb" id="4097-A0A1S3YYN4"/>
<dbReference type="InterPro" id="IPR050951">
    <property type="entry name" value="Retrovirus_Pol_polyprotein"/>
</dbReference>
<dbReference type="OMA" id="NAEHEHH"/>
<keyword evidence="4" id="KW-0540">Nuclease</keyword>
<evidence type="ECO:0000259" key="9">
    <source>
        <dbReference type="Pfam" id="PF17917"/>
    </source>
</evidence>
<organism evidence="10">
    <name type="scientific">Nicotiana tabacum</name>
    <name type="common">Common tobacco</name>
    <dbReference type="NCBI Taxonomy" id="4097"/>
    <lineage>
        <taxon>Eukaryota</taxon>
        <taxon>Viridiplantae</taxon>
        <taxon>Streptophyta</taxon>
        <taxon>Embryophyta</taxon>
        <taxon>Tracheophyta</taxon>
        <taxon>Spermatophyta</taxon>
        <taxon>Magnoliopsida</taxon>
        <taxon>eudicotyledons</taxon>
        <taxon>Gunneridae</taxon>
        <taxon>Pentapetalae</taxon>
        <taxon>asterids</taxon>
        <taxon>lamiids</taxon>
        <taxon>Solanales</taxon>
        <taxon>Solanaceae</taxon>
        <taxon>Nicotianoideae</taxon>
        <taxon>Nicotianeae</taxon>
        <taxon>Nicotiana</taxon>
    </lineage>
</organism>
<dbReference type="FunFam" id="3.30.70.270:FF:000020">
    <property type="entry name" value="Transposon Tf2-6 polyprotein-like Protein"/>
    <property type="match status" value="1"/>
</dbReference>
<feature type="domain" description="Reverse transcriptase RNase H-like" evidence="9">
    <location>
        <begin position="803"/>
        <end position="905"/>
    </location>
</feature>
<dbReference type="SMR" id="A0A1S3YYN4"/>
<feature type="domain" description="Reverse transcriptase" evidence="8">
    <location>
        <begin position="592"/>
        <end position="711"/>
    </location>
</feature>
<evidence type="ECO:0000313" key="10">
    <source>
        <dbReference type="RefSeq" id="XP_016457451.1"/>
    </source>
</evidence>
<evidence type="ECO:0000256" key="5">
    <source>
        <dbReference type="ARBA" id="ARBA00022759"/>
    </source>
</evidence>
<proteinExistence type="predicted"/>
<keyword evidence="3" id="KW-0548">Nucleotidyltransferase</keyword>
<dbReference type="InterPro" id="IPR043502">
    <property type="entry name" value="DNA/RNA_pol_sf"/>
</dbReference>
<keyword evidence="6" id="KW-0378">Hydrolase</keyword>
<dbReference type="RefSeq" id="XP_016457451.1">
    <property type="nucleotide sequence ID" value="XM_016601965.1"/>
</dbReference>
<dbReference type="PANTHER" id="PTHR37984:SF5">
    <property type="entry name" value="PROTEIN NYNRIN-LIKE"/>
    <property type="match status" value="1"/>
</dbReference>
<keyword evidence="7" id="KW-0695">RNA-directed DNA polymerase</keyword>
<dbReference type="Pfam" id="PF17917">
    <property type="entry name" value="RT_RNaseH"/>
    <property type="match status" value="1"/>
</dbReference>
<dbReference type="GO" id="GO:0004519">
    <property type="term" value="F:endonuclease activity"/>
    <property type="evidence" value="ECO:0007669"/>
    <property type="project" value="UniProtKB-KW"/>
</dbReference>
<dbReference type="STRING" id="4097.A0A1S3YYN4"/>
<dbReference type="Gene3D" id="3.30.70.270">
    <property type="match status" value="2"/>
</dbReference>
<dbReference type="EC" id="2.7.7.49" evidence="1"/>
<dbReference type="Pfam" id="PF00078">
    <property type="entry name" value="RVT_1"/>
    <property type="match status" value="1"/>
</dbReference>
<dbReference type="InterPro" id="IPR021109">
    <property type="entry name" value="Peptidase_aspartic_dom_sf"/>
</dbReference>
<reference evidence="10" key="1">
    <citation type="submission" date="2025-08" db="UniProtKB">
        <authorList>
            <consortium name="RefSeq"/>
        </authorList>
    </citation>
    <scope>IDENTIFICATION</scope>
</reference>
<dbReference type="AlphaFoldDB" id="A0A1S3YYN4"/>
<keyword evidence="5" id="KW-0255">Endonuclease</keyword>
<dbReference type="Gene3D" id="2.40.70.10">
    <property type="entry name" value="Acid Proteases"/>
    <property type="match status" value="1"/>
</dbReference>
<evidence type="ECO:0000259" key="8">
    <source>
        <dbReference type="Pfam" id="PF00078"/>
    </source>
</evidence>
<dbReference type="GO" id="GO:0003964">
    <property type="term" value="F:RNA-directed DNA polymerase activity"/>
    <property type="evidence" value="ECO:0007669"/>
    <property type="project" value="UniProtKB-KW"/>
</dbReference>
<dbReference type="Gene3D" id="3.10.10.10">
    <property type="entry name" value="HIV Type 1 Reverse Transcriptase, subunit A, domain 1"/>
    <property type="match status" value="1"/>
</dbReference>
<dbReference type="CDD" id="cd01647">
    <property type="entry name" value="RT_LTR"/>
    <property type="match status" value="1"/>
</dbReference>
<dbReference type="CDD" id="cd09274">
    <property type="entry name" value="RNase_HI_RT_Ty3"/>
    <property type="match status" value="1"/>
</dbReference>
<gene>
    <name evidence="10" type="primary">LOC107781278</name>
</gene>
<dbReference type="InterPro" id="IPR000477">
    <property type="entry name" value="RT_dom"/>
</dbReference>
<evidence type="ECO:0000256" key="4">
    <source>
        <dbReference type="ARBA" id="ARBA00022722"/>
    </source>
</evidence>
<dbReference type="KEGG" id="nta:107781278"/>
<evidence type="ECO:0000256" key="2">
    <source>
        <dbReference type="ARBA" id="ARBA00022679"/>
    </source>
</evidence>
<dbReference type="SUPFAM" id="SSF56672">
    <property type="entry name" value="DNA/RNA polymerases"/>
    <property type="match status" value="1"/>
</dbReference>
<name>A0A1S3YYN4_TOBAC</name>
<evidence type="ECO:0000256" key="1">
    <source>
        <dbReference type="ARBA" id="ARBA00012493"/>
    </source>
</evidence>
<dbReference type="GO" id="GO:0016787">
    <property type="term" value="F:hydrolase activity"/>
    <property type="evidence" value="ECO:0007669"/>
    <property type="project" value="UniProtKB-KW"/>
</dbReference>
<evidence type="ECO:0000256" key="7">
    <source>
        <dbReference type="ARBA" id="ARBA00022918"/>
    </source>
</evidence>
<keyword evidence="2" id="KW-0808">Transferase</keyword>
<feature type="non-terminal residue" evidence="10">
    <location>
        <position position="1008"/>
    </location>
</feature>
<dbReference type="InterPro" id="IPR043128">
    <property type="entry name" value="Rev_trsase/Diguanyl_cyclase"/>
</dbReference>
<evidence type="ECO:0000256" key="6">
    <source>
        <dbReference type="ARBA" id="ARBA00022801"/>
    </source>
</evidence>
<dbReference type="InterPro" id="IPR041373">
    <property type="entry name" value="RT_RNaseH"/>
</dbReference>